<proteinExistence type="predicted"/>
<evidence type="ECO:0000313" key="1">
    <source>
        <dbReference type="EMBL" id="KAJ7568828.1"/>
    </source>
</evidence>
<keyword evidence="2" id="KW-1185">Reference proteome</keyword>
<accession>A0ACC2EQQ7</accession>
<protein>
    <submittedName>
        <fullName evidence="1">Uncharacterized protein</fullName>
    </submittedName>
</protein>
<evidence type="ECO:0000313" key="2">
    <source>
        <dbReference type="Proteomes" id="UP001162992"/>
    </source>
</evidence>
<comment type="caution">
    <text evidence="1">The sequence shown here is derived from an EMBL/GenBank/DDBJ whole genome shotgun (WGS) entry which is preliminary data.</text>
</comment>
<reference evidence="2" key="1">
    <citation type="journal article" date="2024" name="Proc. Natl. Acad. Sci. U.S.A.">
        <title>Extraordinary preservation of gene collinearity over three hundred million years revealed in homosporous lycophytes.</title>
        <authorList>
            <person name="Li C."/>
            <person name="Wickell D."/>
            <person name="Kuo L.Y."/>
            <person name="Chen X."/>
            <person name="Nie B."/>
            <person name="Liao X."/>
            <person name="Peng D."/>
            <person name="Ji J."/>
            <person name="Jenkins J."/>
            <person name="Williams M."/>
            <person name="Shu S."/>
            <person name="Plott C."/>
            <person name="Barry K."/>
            <person name="Rajasekar S."/>
            <person name="Grimwood J."/>
            <person name="Han X."/>
            <person name="Sun S."/>
            <person name="Hou Z."/>
            <person name="He W."/>
            <person name="Dai G."/>
            <person name="Sun C."/>
            <person name="Schmutz J."/>
            <person name="Leebens-Mack J.H."/>
            <person name="Li F.W."/>
            <person name="Wang L."/>
        </authorList>
    </citation>
    <scope>NUCLEOTIDE SEQUENCE [LARGE SCALE GENOMIC DNA]</scope>
    <source>
        <strain evidence="2">cv. PW_Plant_1</strain>
    </source>
</reference>
<dbReference type="EMBL" id="CM055092">
    <property type="protein sequence ID" value="KAJ7568828.1"/>
    <property type="molecule type" value="Genomic_DNA"/>
</dbReference>
<name>A0ACC2EQQ7_DIPCM</name>
<organism evidence="1 2">
    <name type="scientific">Diphasiastrum complanatum</name>
    <name type="common">Issler's clubmoss</name>
    <name type="synonym">Lycopodium complanatum</name>
    <dbReference type="NCBI Taxonomy" id="34168"/>
    <lineage>
        <taxon>Eukaryota</taxon>
        <taxon>Viridiplantae</taxon>
        <taxon>Streptophyta</taxon>
        <taxon>Embryophyta</taxon>
        <taxon>Tracheophyta</taxon>
        <taxon>Lycopodiopsida</taxon>
        <taxon>Lycopodiales</taxon>
        <taxon>Lycopodiaceae</taxon>
        <taxon>Lycopodioideae</taxon>
        <taxon>Diphasiastrum</taxon>
    </lineage>
</organism>
<sequence>MGSCCSNEKDVSSHSFQLPASSDHTSQQTLSLNENSRSEHLSQMRPSVAVDGEKLLFEMLVHDSKCTDPDGGGTSQQMKALEKMMAEIDVCGFKIITKSCSQATTDRAVSGRSDTSCLHVKLRDDGDCRSCSTGYSNKKIEIERKTNETVIDKVALPTSAIKMGWVTVLNPTQLQESKKVSDGGEACHKESSPAQDGAAIAARTQDDCEKKELMSYKEASSKSTQNNCCPMEQEVEEISVFLAEKYFSEAEKTAVVRTDVNSYFEKAMTSSGFCLQMGGLQQGAAHQTKPESNTDLEFPACTASESDIWGSSMEDEDSLAYNFKKSNLQTTGFLQGTMSSFSADGSPLGKRHEEDPLLFVRENGLEEGKKKETTQQSSKLQWHLAKVNSQEFVMSPSLFSNSFACSISSPSKTDRTLFDRKQEESNNETGVRHAQAQDEFSFDPRSGSNGITPQGKENTAVARDAVVSHRESCPESDIDYLDKLNWPLPFHADNKHSNQNSLHRDEAAISLTIKSSSPFASPDYLIDHSNECYRVLDNVPSLIPSSSDVTAKSYQSPGYYLKKHDRNESDEYQSDMSTDLFEIDRLEAPSCVSSPASPKISIWEPITPQAMR</sequence>
<dbReference type="Proteomes" id="UP001162992">
    <property type="component" value="Chromosome 1"/>
</dbReference>
<gene>
    <name evidence="1" type="ORF">O6H91_01G049900</name>
</gene>